<dbReference type="PROSITE" id="PS50056">
    <property type="entry name" value="TYR_PHOSPHATASE_2"/>
    <property type="match status" value="1"/>
</dbReference>
<dbReference type="InterPro" id="IPR029021">
    <property type="entry name" value="Prot-tyrosine_phosphatase-like"/>
</dbReference>
<evidence type="ECO:0000259" key="1">
    <source>
        <dbReference type="PROSITE" id="PS50056"/>
    </source>
</evidence>
<dbReference type="PROSITE" id="PS00383">
    <property type="entry name" value="TYR_PHOSPHATASE_1"/>
    <property type="match status" value="1"/>
</dbReference>
<evidence type="ECO:0000313" key="2">
    <source>
        <dbReference type="EMBL" id="MST72023.1"/>
    </source>
</evidence>
<dbReference type="GO" id="GO:0004721">
    <property type="term" value="F:phosphoprotein phosphatase activity"/>
    <property type="evidence" value="ECO:0007669"/>
    <property type="project" value="InterPro"/>
</dbReference>
<dbReference type="RefSeq" id="WP_154433744.1">
    <property type="nucleotide sequence ID" value="NZ_VUNC01000001.1"/>
</dbReference>
<dbReference type="Pfam" id="PF13350">
    <property type="entry name" value="Y_phosphatase3"/>
    <property type="match status" value="1"/>
</dbReference>
<comment type="caution">
    <text evidence="2">The sequence shown here is derived from an EMBL/GenBank/DDBJ whole genome shotgun (WGS) entry which is preliminary data.</text>
</comment>
<protein>
    <submittedName>
        <fullName evidence="2">Tyrosine-protein phosphatase</fullName>
    </submittedName>
</protein>
<name>A0A6N7XCF3_9ACTN</name>
<dbReference type="InterPro" id="IPR016130">
    <property type="entry name" value="Tyr_Pase_AS"/>
</dbReference>
<organism evidence="2 3">
    <name type="scientific">Olsenella porci</name>
    <dbReference type="NCBI Taxonomy" id="2652279"/>
    <lineage>
        <taxon>Bacteria</taxon>
        <taxon>Bacillati</taxon>
        <taxon>Actinomycetota</taxon>
        <taxon>Coriobacteriia</taxon>
        <taxon>Coriobacteriales</taxon>
        <taxon>Atopobiaceae</taxon>
        <taxon>Olsenella</taxon>
    </lineage>
</organism>
<dbReference type="SUPFAM" id="SSF52799">
    <property type="entry name" value="(Phosphotyrosine protein) phosphatases II"/>
    <property type="match status" value="1"/>
</dbReference>
<dbReference type="InterPro" id="IPR026893">
    <property type="entry name" value="Tyr/Ser_Pase_IphP-type"/>
</dbReference>
<dbReference type="Proteomes" id="UP000469325">
    <property type="component" value="Unassembled WGS sequence"/>
</dbReference>
<dbReference type="AlphaFoldDB" id="A0A6N7XCF3"/>
<reference evidence="2 3" key="1">
    <citation type="submission" date="2019-08" db="EMBL/GenBank/DDBJ databases">
        <title>In-depth cultivation of the pig gut microbiome towards novel bacterial diversity and tailored functional studies.</title>
        <authorList>
            <person name="Wylensek D."/>
            <person name="Hitch T.C.A."/>
            <person name="Clavel T."/>
        </authorList>
    </citation>
    <scope>NUCLEOTIDE SEQUENCE [LARGE SCALE GENOMIC DNA]</scope>
    <source>
        <strain evidence="2 3">CA-Schmier-601-WT-1</strain>
    </source>
</reference>
<accession>A0A6N7XCF3</accession>
<sequence>MGSSAEDIVQRRTGILRLATGYNLRELCGYKTPWGPTLPHRFLRSGDTNELSEDDAGLLRAYGVTMDVDLRSEFEVKRAPDVFANDPRVRYHNASLYSVNMHDSDLAEGDGMDDYLVGGYLAMLSNREAVRQVFSFMATAEPSDCVLFHCAAGMDRTGVTSMLLLGLCRVSEHDILRDYLLSFASVDLVEDALRGSGEHPDLLTLASAMRTVRRRLIKGYGSVESYLASCGLTSRMLVSVRRHLVS</sequence>
<keyword evidence="3" id="KW-1185">Reference proteome</keyword>
<evidence type="ECO:0000313" key="3">
    <source>
        <dbReference type="Proteomes" id="UP000469325"/>
    </source>
</evidence>
<dbReference type="EMBL" id="VUNC01000001">
    <property type="protein sequence ID" value="MST72023.1"/>
    <property type="molecule type" value="Genomic_DNA"/>
</dbReference>
<gene>
    <name evidence="2" type="ORF">FYJ68_02705</name>
</gene>
<feature type="domain" description="Tyrosine specific protein phosphatases" evidence="1">
    <location>
        <begin position="127"/>
        <end position="165"/>
    </location>
</feature>
<dbReference type="InterPro" id="IPR000387">
    <property type="entry name" value="Tyr_Pase_dom"/>
</dbReference>
<dbReference type="Gene3D" id="3.90.190.10">
    <property type="entry name" value="Protein tyrosine phosphatase superfamily"/>
    <property type="match status" value="1"/>
</dbReference>
<proteinExistence type="predicted"/>